<dbReference type="GO" id="GO:0008270">
    <property type="term" value="F:zinc ion binding"/>
    <property type="evidence" value="ECO:0007669"/>
    <property type="project" value="UniProtKB-KW"/>
</dbReference>
<reference evidence="14 15" key="1">
    <citation type="journal article" date="2015" name="Genome Biol. Evol.">
        <title>Comparative Genomics of a Bacterivorous Green Alga Reveals Evolutionary Causalities and Consequences of Phago-Mixotrophic Mode of Nutrition.</title>
        <authorList>
            <person name="Burns J.A."/>
            <person name="Paasch A."/>
            <person name="Narechania A."/>
            <person name="Kim E."/>
        </authorList>
    </citation>
    <scope>NUCLEOTIDE SEQUENCE [LARGE SCALE GENOMIC DNA]</scope>
    <source>
        <strain evidence="14 15">PLY_AMNH</strain>
    </source>
</reference>
<keyword evidence="5" id="KW-0479">Metal-binding</keyword>
<comment type="caution">
    <text evidence="14">The sequence shown here is derived from an EMBL/GenBank/DDBJ whole genome shotgun (WGS) entry which is preliminary data.</text>
</comment>
<evidence type="ECO:0000256" key="6">
    <source>
        <dbReference type="ARBA" id="ARBA00022771"/>
    </source>
</evidence>
<dbReference type="PANTHER" id="PTHR46116">
    <property type="entry name" value="(E3-INDEPENDENT) E2 UBIQUITIN-CONJUGATING ENZYME"/>
    <property type="match status" value="1"/>
</dbReference>
<feature type="region of interest" description="Disordered" evidence="10">
    <location>
        <begin position="579"/>
        <end position="627"/>
    </location>
</feature>
<dbReference type="CDD" id="cd23810">
    <property type="entry name" value="UBCc_BIRC6"/>
    <property type="match status" value="1"/>
</dbReference>
<dbReference type="PROSITE" id="PS50127">
    <property type="entry name" value="UBC_2"/>
    <property type="match status" value="1"/>
</dbReference>
<evidence type="ECO:0000256" key="10">
    <source>
        <dbReference type="SAM" id="MobiDB-lite"/>
    </source>
</evidence>
<feature type="compositionally biased region" description="Gly residues" evidence="10">
    <location>
        <begin position="604"/>
        <end position="617"/>
    </location>
</feature>
<proteinExistence type="predicted"/>
<evidence type="ECO:0000259" key="12">
    <source>
        <dbReference type="PROSITE" id="PS50127"/>
    </source>
</evidence>
<dbReference type="Proteomes" id="UP001190700">
    <property type="component" value="Unassembled WGS sequence"/>
</dbReference>
<evidence type="ECO:0000313" key="14">
    <source>
        <dbReference type="EMBL" id="KAK3235887.1"/>
    </source>
</evidence>
<evidence type="ECO:0000259" key="13">
    <source>
        <dbReference type="PROSITE" id="PS50199"/>
    </source>
</evidence>
<dbReference type="AlphaFoldDB" id="A0AAE0BHQ8"/>
<dbReference type="InterPro" id="IPR001876">
    <property type="entry name" value="Znf_RanBP2"/>
</dbReference>
<dbReference type="PANTHER" id="PTHR46116:SF39">
    <property type="entry name" value="BACULOVIRAL IAP REPEAT-CONTAINING PROTEIN 6"/>
    <property type="match status" value="1"/>
</dbReference>
<keyword evidence="4" id="KW-0808">Transferase</keyword>
<keyword evidence="8" id="KW-0862">Zinc</keyword>
<evidence type="ECO:0000256" key="7">
    <source>
        <dbReference type="ARBA" id="ARBA00022786"/>
    </source>
</evidence>
<dbReference type="InterPro" id="IPR000608">
    <property type="entry name" value="UBC"/>
</dbReference>
<dbReference type="Gene3D" id="2.30.30.380">
    <property type="entry name" value="Zn-finger domain of Sec23/24"/>
    <property type="match status" value="1"/>
</dbReference>
<dbReference type="Gene3D" id="3.10.110.10">
    <property type="entry name" value="Ubiquitin Conjugating Enzyme"/>
    <property type="match status" value="1"/>
</dbReference>
<dbReference type="PROSITE" id="PS01358">
    <property type="entry name" value="ZF_RANBP2_1"/>
    <property type="match status" value="1"/>
</dbReference>
<organism evidence="14 15">
    <name type="scientific">Cymbomonas tetramitiformis</name>
    <dbReference type="NCBI Taxonomy" id="36881"/>
    <lineage>
        <taxon>Eukaryota</taxon>
        <taxon>Viridiplantae</taxon>
        <taxon>Chlorophyta</taxon>
        <taxon>Pyramimonadophyceae</taxon>
        <taxon>Pyramimonadales</taxon>
        <taxon>Pyramimonadaceae</taxon>
        <taxon>Cymbomonas</taxon>
    </lineage>
</organism>
<name>A0AAE0BHQ8_9CHLO</name>
<dbReference type="InterPro" id="IPR016135">
    <property type="entry name" value="UBQ-conjugating_enzyme/RWD"/>
</dbReference>
<dbReference type="SUPFAM" id="SSF54495">
    <property type="entry name" value="UBC-like"/>
    <property type="match status" value="1"/>
</dbReference>
<dbReference type="GO" id="GO:0061630">
    <property type="term" value="F:ubiquitin protein ligase activity"/>
    <property type="evidence" value="ECO:0007669"/>
    <property type="project" value="UniProtKB-EC"/>
</dbReference>
<evidence type="ECO:0000259" key="11">
    <source>
        <dbReference type="PROSITE" id="PS50089"/>
    </source>
</evidence>
<feature type="region of interest" description="Disordered" evidence="10">
    <location>
        <begin position="1"/>
        <end position="22"/>
    </location>
</feature>
<comment type="catalytic activity">
    <reaction evidence="1">
        <text>[E2 ubiquitin-conjugating enzyme]-S-ubiquitinyl-L-cysteine + [acceptor protein]-L-lysine = [E2 ubiquitin-conjugating enzyme]-L-cysteine + [acceptor protein]-N(6)-ubiquitinyl-L-lysine.</text>
        <dbReference type="EC" id="2.3.2.31"/>
    </reaction>
</comment>
<dbReference type="InterPro" id="IPR001841">
    <property type="entry name" value="Znf_RING"/>
</dbReference>
<sequence length="930" mass="100726">MENQSVDDAVVISSSDEEEDGVEEIVCNGSAVSSSGRRQPNEEGVDRWPCLACTYLNYKEALQCTVCETRRGGYETTKNAEVRLPSEAESSKQGQRFAASRYSSANCESQRCEACCKDHLLSATYTLDECGHHFCLNCVQQDTASRLQVLQSTSGPRHTVPSILSHFQCPLSRCRRVLSCNDLQRCLGPLQAFEVHKKIVRILDSHETESRCGVSRAQGPNPGVEDGADEVLDLTEDQHGVVQDFHKKRHTQMVTGEQAAQLPPQCNRHVLRALSVHHAVRGMTSPRSATGTLDGGASVVGTKRKWAQPVRRGKGGRGGGSGWAAGTGYGGDHGHGHQEDVQRRHASMVEAQVRKDAEDEAQRRNIHLLTSELEGISKEGAATSVTSAVFASLRCAGGVWGVLQLLESGSLMDICQRAALCQAVLRLLRRWATFPLLLPLLCLPSQVVPPQPLSTPPPSSSGRSHRPERHPVEGTRRSSRLGGKGEGSAGAAGVAEEDVAPEQGAVVMDTLRSLAQQARLMARSGEQLAEGDDEESISALSLALDLQDTLSILEEGIRALQGNFGPSWIERWRIPAAASSKGEEEATGSGAPSPRCQQTEEGAYRGGGDGAVNGAGDGRAVATKAEERDKYEKQVKELVFDEAEGLLTSHYFANEAAGRGMLGGGEWVRQRMRRVLQEVASLHTALPVSWDASIVVRMDASRPDVLRALFLPPRSTPYGNGAFFFDVLLPADYPNCPPRVQFLTTGGGRVRFNPNLYHDGKVCLSLLGTWAGPGWDRAHSTLLQVLVSIQSLILVEEPYFNEPGYERSRGTRSADKASQKYDAQVRANTLLHALLPALRRPPHHFAEVLRRHYTTKAQEIREQCDSWAAEAAAESAGGSGPHPRDPTAAMTLPPGHMEPANMPPLSHTVASIKAELDKLSPQVPIVLTAE</sequence>
<dbReference type="SUPFAM" id="SSF90209">
    <property type="entry name" value="Ran binding protein zinc finger-like"/>
    <property type="match status" value="1"/>
</dbReference>
<dbReference type="InterPro" id="IPR017907">
    <property type="entry name" value="Znf_RING_CS"/>
</dbReference>
<feature type="domain" description="RING-type" evidence="11">
    <location>
        <begin position="112"/>
        <end position="173"/>
    </location>
</feature>
<evidence type="ECO:0000256" key="9">
    <source>
        <dbReference type="PROSITE-ProRule" id="PRU00322"/>
    </source>
</evidence>
<evidence type="ECO:0000256" key="3">
    <source>
        <dbReference type="ARBA" id="ARBA00017887"/>
    </source>
</evidence>
<dbReference type="SMART" id="SM00547">
    <property type="entry name" value="ZnF_RBZ"/>
    <property type="match status" value="1"/>
</dbReference>
<evidence type="ECO:0000256" key="5">
    <source>
        <dbReference type="ARBA" id="ARBA00022723"/>
    </source>
</evidence>
<dbReference type="PROSITE" id="PS50199">
    <property type="entry name" value="ZF_RANBP2_2"/>
    <property type="match status" value="1"/>
</dbReference>
<dbReference type="EMBL" id="LGRX02035201">
    <property type="protein sequence ID" value="KAK3235887.1"/>
    <property type="molecule type" value="Genomic_DNA"/>
</dbReference>
<evidence type="ECO:0000256" key="2">
    <source>
        <dbReference type="ARBA" id="ARBA00012251"/>
    </source>
</evidence>
<evidence type="ECO:0000256" key="1">
    <source>
        <dbReference type="ARBA" id="ARBA00001798"/>
    </source>
</evidence>
<dbReference type="PROSITE" id="PS50089">
    <property type="entry name" value="ZF_RING_2"/>
    <property type="match status" value="1"/>
</dbReference>
<dbReference type="SMART" id="SM00212">
    <property type="entry name" value="UBCc"/>
    <property type="match status" value="1"/>
</dbReference>
<dbReference type="InterPro" id="IPR036443">
    <property type="entry name" value="Znf_RanBP2_sf"/>
</dbReference>
<gene>
    <name evidence="14" type="ORF">CYMTET_53942</name>
</gene>
<evidence type="ECO:0000256" key="4">
    <source>
        <dbReference type="ARBA" id="ARBA00022679"/>
    </source>
</evidence>
<dbReference type="EC" id="2.3.2.31" evidence="2"/>
<feature type="region of interest" description="Disordered" evidence="10">
    <location>
        <begin position="449"/>
        <end position="497"/>
    </location>
</feature>
<evidence type="ECO:0000256" key="8">
    <source>
        <dbReference type="ARBA" id="ARBA00022833"/>
    </source>
</evidence>
<feature type="compositionally biased region" description="Pro residues" evidence="10">
    <location>
        <begin position="449"/>
        <end position="459"/>
    </location>
</feature>
<feature type="domain" description="RanBP2-type" evidence="13">
    <location>
        <begin position="42"/>
        <end position="73"/>
    </location>
</feature>
<keyword evidence="7" id="KW-0833">Ubl conjugation pathway</keyword>
<feature type="region of interest" description="Disordered" evidence="10">
    <location>
        <begin position="868"/>
        <end position="904"/>
    </location>
</feature>
<feature type="domain" description="UBC core" evidence="12">
    <location>
        <begin position="670"/>
        <end position="834"/>
    </location>
</feature>
<keyword evidence="6 9" id="KW-0863">Zinc-finger</keyword>
<evidence type="ECO:0000313" key="15">
    <source>
        <dbReference type="Proteomes" id="UP001190700"/>
    </source>
</evidence>
<keyword evidence="15" id="KW-1185">Reference proteome</keyword>
<dbReference type="Pfam" id="PF00179">
    <property type="entry name" value="UQ_con"/>
    <property type="match status" value="1"/>
</dbReference>
<feature type="compositionally biased region" description="Low complexity" evidence="10">
    <location>
        <begin position="1"/>
        <end position="14"/>
    </location>
</feature>
<accession>A0AAE0BHQ8</accession>
<protein>
    <recommendedName>
        <fullName evidence="3">RanBP-type and C3HC4-type zinc finger-containing protein 1</fullName>
        <ecNumber evidence="2">2.3.2.31</ecNumber>
    </recommendedName>
</protein>
<dbReference type="PROSITE" id="PS00518">
    <property type="entry name" value="ZF_RING_1"/>
    <property type="match status" value="1"/>
</dbReference>